<dbReference type="Gene3D" id="3.40.30.10">
    <property type="entry name" value="Glutaredoxin"/>
    <property type="match status" value="1"/>
</dbReference>
<feature type="domain" description="GST N-terminal" evidence="2">
    <location>
        <begin position="1"/>
        <end position="82"/>
    </location>
</feature>
<dbReference type="SUPFAM" id="SSF52833">
    <property type="entry name" value="Thioredoxin-like"/>
    <property type="match status" value="1"/>
</dbReference>
<accession>A0A2S0BZ41</accession>
<dbReference type="OrthoDB" id="2309723at2759"/>
<dbReference type="SUPFAM" id="SSF47616">
    <property type="entry name" value="GST C-terminal domain-like"/>
    <property type="match status" value="1"/>
</dbReference>
<sequence length="219" mass="24732">MTPKLYGIAGSPPYGAVLMCAKVLGIELEIVRVDLLNGEHLKEGFVKLNPQHTIPLLDDDGFILADSHAIMGYLVGKYGKKNDPLYPKDDIKRRATIDHRFHLDSSILTARGFLITKPLALQGIKPDQKYLDLLKEGFSFLDKLLELQNTKYAVGNELSIADFSIITTATCWKFFVKDFDQDFPNIVAYIDRLKKEDFFDANAEGLERFNTIFLAKLNS</sequence>
<organism evidence="4">
    <name type="scientific">Sitophilus oryzae</name>
    <name type="common">Rice weevil</name>
    <name type="synonym">Curculio oryzae</name>
    <dbReference type="NCBI Taxonomy" id="7048"/>
    <lineage>
        <taxon>Eukaryota</taxon>
        <taxon>Metazoa</taxon>
        <taxon>Ecdysozoa</taxon>
        <taxon>Arthropoda</taxon>
        <taxon>Hexapoda</taxon>
        <taxon>Insecta</taxon>
        <taxon>Pterygota</taxon>
        <taxon>Neoptera</taxon>
        <taxon>Endopterygota</taxon>
        <taxon>Coleoptera</taxon>
        <taxon>Polyphaga</taxon>
        <taxon>Cucujiformia</taxon>
        <taxon>Curculionidae</taxon>
        <taxon>Dryophthorinae</taxon>
        <taxon>Sitophilus</taxon>
    </lineage>
</organism>
<evidence type="ECO:0000259" key="2">
    <source>
        <dbReference type="PROSITE" id="PS50404"/>
    </source>
</evidence>
<evidence type="ECO:0000259" key="3">
    <source>
        <dbReference type="PROSITE" id="PS50405"/>
    </source>
</evidence>
<dbReference type="EMBL" id="KX255837">
    <property type="protein sequence ID" value="ANS53394.1"/>
    <property type="molecule type" value="mRNA"/>
</dbReference>
<dbReference type="InterPro" id="IPR010987">
    <property type="entry name" value="Glutathione-S-Trfase_C-like"/>
</dbReference>
<dbReference type="FunFam" id="1.20.1050.10:FF:000007">
    <property type="entry name" value="Glutathione S-transferase 1-1"/>
    <property type="match status" value="1"/>
</dbReference>
<dbReference type="GO" id="GO:0006749">
    <property type="term" value="P:glutathione metabolic process"/>
    <property type="evidence" value="ECO:0007669"/>
    <property type="project" value="TreeGrafter"/>
</dbReference>
<protein>
    <submittedName>
        <fullName evidence="6">Glutathione S-transferase 1-like</fullName>
    </submittedName>
    <submittedName>
        <fullName evidence="4">Glutathione-S-transferase epsilon class 6</fullName>
    </submittedName>
</protein>
<dbReference type="SFLD" id="SFLDG00358">
    <property type="entry name" value="Main_(cytGST)"/>
    <property type="match status" value="1"/>
</dbReference>
<keyword evidence="4" id="KW-0808">Transferase</keyword>
<dbReference type="CDD" id="cd03177">
    <property type="entry name" value="GST_C_Delta_Epsilon"/>
    <property type="match status" value="1"/>
</dbReference>
<evidence type="ECO:0000313" key="6">
    <source>
        <dbReference type="RefSeq" id="XP_030758822.1"/>
    </source>
</evidence>
<dbReference type="PROSITE" id="PS50404">
    <property type="entry name" value="GST_NTER"/>
    <property type="match status" value="1"/>
</dbReference>
<evidence type="ECO:0000256" key="1">
    <source>
        <dbReference type="ARBA" id="ARBA00011738"/>
    </source>
</evidence>
<dbReference type="SFLD" id="SFLDS00019">
    <property type="entry name" value="Glutathione_Transferase_(cytos"/>
    <property type="match status" value="1"/>
</dbReference>
<dbReference type="InterPro" id="IPR036282">
    <property type="entry name" value="Glutathione-S-Trfase_C_sf"/>
</dbReference>
<comment type="subunit">
    <text evidence="1">Homodimer.</text>
</comment>
<dbReference type="Pfam" id="PF13417">
    <property type="entry name" value="GST_N_3"/>
    <property type="match status" value="1"/>
</dbReference>
<dbReference type="PANTHER" id="PTHR43969">
    <property type="entry name" value="GLUTATHIONE S TRANSFERASE D10, ISOFORM A-RELATED"/>
    <property type="match status" value="1"/>
</dbReference>
<keyword evidence="5" id="KW-1185">Reference proteome</keyword>
<evidence type="ECO:0000313" key="4">
    <source>
        <dbReference type="EMBL" id="ANS53394.1"/>
    </source>
</evidence>
<dbReference type="Pfam" id="PF00043">
    <property type="entry name" value="GST_C"/>
    <property type="match status" value="1"/>
</dbReference>
<dbReference type="PROSITE" id="PS50405">
    <property type="entry name" value="GST_CTER"/>
    <property type="match status" value="1"/>
</dbReference>
<dbReference type="CDD" id="cd03045">
    <property type="entry name" value="GST_N_Delta_Epsilon"/>
    <property type="match status" value="1"/>
</dbReference>
<gene>
    <name evidence="6" type="primary">LOC115884405</name>
</gene>
<dbReference type="PANTHER" id="PTHR43969:SF9">
    <property type="entry name" value="GLUTATHIONE S TRANSFERASE D10, ISOFORM A-RELATED"/>
    <property type="match status" value="1"/>
</dbReference>
<dbReference type="GeneID" id="115884405"/>
<dbReference type="InterPro" id="IPR004046">
    <property type="entry name" value="GST_C"/>
</dbReference>
<dbReference type="AlphaFoldDB" id="A0A2S0BZ41"/>
<evidence type="ECO:0000313" key="5">
    <source>
        <dbReference type="Proteomes" id="UP000504635"/>
    </source>
</evidence>
<dbReference type="RefSeq" id="XP_030758822.1">
    <property type="nucleotide sequence ID" value="XM_030902962.1"/>
</dbReference>
<reference evidence="4" key="1">
    <citation type="submission" date="2016-05" db="EMBL/GenBank/DDBJ databases">
        <title>Cloning and identification of a novel glutathione-S-transferase gene from Sitophilus oryzae.</title>
        <authorList>
            <person name="Hu F."/>
            <person name="Ye K."/>
            <person name="Lu Y.J."/>
            <person name="Wei Z.J."/>
        </authorList>
    </citation>
    <scope>NUCLEOTIDE SEQUENCE</scope>
</reference>
<dbReference type="Proteomes" id="UP000504635">
    <property type="component" value="Unplaced"/>
</dbReference>
<reference evidence="6" key="2">
    <citation type="submission" date="2025-04" db="UniProtKB">
        <authorList>
            <consortium name="RefSeq"/>
        </authorList>
    </citation>
    <scope>IDENTIFICATION</scope>
    <source>
        <tissue evidence="6">Gonads</tissue>
    </source>
</reference>
<dbReference type="FunFam" id="3.40.30.10:FF:000034">
    <property type="entry name" value="glutathione S-transferase 1"/>
    <property type="match status" value="1"/>
</dbReference>
<feature type="domain" description="GST C-terminal" evidence="3">
    <location>
        <begin position="90"/>
        <end position="213"/>
    </location>
</feature>
<proteinExistence type="evidence at transcript level"/>
<dbReference type="InterPro" id="IPR036249">
    <property type="entry name" value="Thioredoxin-like_sf"/>
</dbReference>
<dbReference type="InterPro" id="IPR004045">
    <property type="entry name" value="Glutathione_S-Trfase_N"/>
</dbReference>
<dbReference type="GO" id="GO:0004364">
    <property type="term" value="F:glutathione transferase activity"/>
    <property type="evidence" value="ECO:0007669"/>
    <property type="project" value="TreeGrafter"/>
</dbReference>
<dbReference type="KEGG" id="soy:115884405"/>
<dbReference type="InterPro" id="IPR040079">
    <property type="entry name" value="Glutathione_S-Trfase"/>
</dbReference>
<dbReference type="Gene3D" id="1.20.1050.10">
    <property type="match status" value="1"/>
</dbReference>
<name>A0A2S0BZ41_SITOR</name>